<reference evidence="1" key="1">
    <citation type="submission" date="2022-06" db="EMBL/GenBank/DDBJ databases">
        <title>Phylogenomic reconstructions and comparative analyses of Kickxellomycotina fungi.</title>
        <authorList>
            <person name="Reynolds N.K."/>
            <person name="Stajich J.E."/>
            <person name="Barry K."/>
            <person name="Grigoriev I.V."/>
            <person name="Crous P."/>
            <person name="Smith M.E."/>
        </authorList>
    </citation>
    <scope>NUCLEOTIDE SEQUENCE</scope>
    <source>
        <strain evidence="1">RSA 2271</strain>
    </source>
</reference>
<name>A0ACC1HBC7_9FUNG</name>
<proteinExistence type="predicted"/>
<sequence length="237" mass="27647">GFNPDEYDFQHELLIRAFWCAYTWDILAAIAVGELPHQFVPSELPRLPDQDERYYDTKFEAKKLANGESEIWWEIPSPVPNPHYYSRHLITLVALQGHVSDLIVRFRCDNKVPSIEDFISADQRLIDWYDNLPPKLLPPENYADLRNVPRLEGQPMIDEITMLHLIWLHSRILLHKLAMTIILDLHADAVYRIDGPFGIRHDLPTPIHHHITAAAATGSEDPKKWQYDTELLRFSRQ</sequence>
<comment type="caution">
    <text evidence="1">The sequence shown here is derived from an EMBL/GenBank/DDBJ whole genome shotgun (WGS) entry which is preliminary data.</text>
</comment>
<protein>
    <submittedName>
        <fullName evidence="1">Uncharacterized protein</fullName>
    </submittedName>
</protein>
<feature type="non-terminal residue" evidence="1">
    <location>
        <position position="237"/>
    </location>
</feature>
<gene>
    <name evidence="1" type="ORF">EV182_005524</name>
</gene>
<dbReference type="Proteomes" id="UP001145114">
    <property type="component" value="Unassembled WGS sequence"/>
</dbReference>
<organism evidence="1 2">
    <name type="scientific">Spiromyces aspiralis</name>
    <dbReference type="NCBI Taxonomy" id="68401"/>
    <lineage>
        <taxon>Eukaryota</taxon>
        <taxon>Fungi</taxon>
        <taxon>Fungi incertae sedis</taxon>
        <taxon>Zoopagomycota</taxon>
        <taxon>Kickxellomycotina</taxon>
        <taxon>Kickxellomycetes</taxon>
        <taxon>Kickxellales</taxon>
        <taxon>Kickxellaceae</taxon>
        <taxon>Spiromyces</taxon>
    </lineage>
</organism>
<keyword evidence="2" id="KW-1185">Reference proteome</keyword>
<dbReference type="EMBL" id="JAMZIH010007142">
    <property type="protein sequence ID" value="KAJ1673290.1"/>
    <property type="molecule type" value="Genomic_DNA"/>
</dbReference>
<evidence type="ECO:0000313" key="2">
    <source>
        <dbReference type="Proteomes" id="UP001145114"/>
    </source>
</evidence>
<accession>A0ACC1HBC7</accession>
<feature type="non-terminal residue" evidence="1">
    <location>
        <position position="1"/>
    </location>
</feature>
<evidence type="ECO:0000313" key="1">
    <source>
        <dbReference type="EMBL" id="KAJ1673290.1"/>
    </source>
</evidence>